<dbReference type="PANTHER" id="PTHR43628:SF1">
    <property type="entry name" value="CHITIN SYNTHASE REGULATORY FACTOR 2-RELATED"/>
    <property type="match status" value="1"/>
</dbReference>
<reference evidence="1 2" key="1">
    <citation type="submission" date="2020-08" db="EMBL/GenBank/DDBJ databases">
        <title>Genome sequencing of Purple Non-Sulfur Bacteria from various extreme environments.</title>
        <authorList>
            <person name="Mayer M."/>
        </authorList>
    </citation>
    <scope>NUCLEOTIDE SEQUENCE [LARGE SCALE GENOMIC DNA]</scope>
    <source>
        <strain evidence="1 2">JA131</strain>
    </source>
</reference>
<dbReference type="SMART" id="SM00671">
    <property type="entry name" value="SEL1"/>
    <property type="match status" value="2"/>
</dbReference>
<dbReference type="Proteomes" id="UP000554286">
    <property type="component" value="Unassembled WGS sequence"/>
</dbReference>
<dbReference type="Gene3D" id="1.25.40.10">
    <property type="entry name" value="Tetratricopeptide repeat domain"/>
    <property type="match status" value="1"/>
</dbReference>
<dbReference type="PANTHER" id="PTHR43628">
    <property type="entry name" value="ACTIVATOR OF C KINASE PROTEIN 1-RELATED"/>
    <property type="match status" value="1"/>
</dbReference>
<dbReference type="InterPro" id="IPR052945">
    <property type="entry name" value="Mitotic_Regulator"/>
</dbReference>
<dbReference type="AlphaFoldDB" id="A0A7W6W9A1"/>
<comment type="caution">
    <text evidence="1">The sequence shown here is derived from an EMBL/GenBank/DDBJ whole genome shotgun (WGS) entry which is preliminary data.</text>
</comment>
<dbReference type="EMBL" id="JACIGK010000009">
    <property type="protein sequence ID" value="MBB4265895.1"/>
    <property type="molecule type" value="Genomic_DNA"/>
</dbReference>
<evidence type="ECO:0000313" key="2">
    <source>
        <dbReference type="Proteomes" id="UP000554286"/>
    </source>
</evidence>
<dbReference type="Pfam" id="PF08238">
    <property type="entry name" value="Sel1"/>
    <property type="match status" value="2"/>
</dbReference>
<proteinExistence type="predicted"/>
<protein>
    <submittedName>
        <fullName evidence="1">TPR repeat protein</fullName>
    </submittedName>
</protein>
<evidence type="ECO:0000313" key="1">
    <source>
        <dbReference type="EMBL" id="MBB4265895.1"/>
    </source>
</evidence>
<name>A0A7W6W9A1_9PROT</name>
<organism evidence="1 2">
    <name type="scientific">Roseospira visakhapatnamensis</name>
    <dbReference type="NCBI Taxonomy" id="390880"/>
    <lineage>
        <taxon>Bacteria</taxon>
        <taxon>Pseudomonadati</taxon>
        <taxon>Pseudomonadota</taxon>
        <taxon>Alphaproteobacteria</taxon>
        <taxon>Rhodospirillales</taxon>
        <taxon>Rhodospirillaceae</taxon>
        <taxon>Roseospira</taxon>
    </lineage>
</organism>
<dbReference type="InterPro" id="IPR006597">
    <property type="entry name" value="Sel1-like"/>
</dbReference>
<dbReference type="InterPro" id="IPR011990">
    <property type="entry name" value="TPR-like_helical_dom_sf"/>
</dbReference>
<accession>A0A7W6W9A1</accession>
<dbReference type="SUPFAM" id="SSF81901">
    <property type="entry name" value="HCP-like"/>
    <property type="match status" value="1"/>
</dbReference>
<keyword evidence="2" id="KW-1185">Reference proteome</keyword>
<dbReference type="RefSeq" id="WP_184043716.1">
    <property type="nucleotide sequence ID" value="NZ_JACIGK010000009.1"/>
</dbReference>
<sequence length="193" mass="21063">MRRDWRWARRCRAGLPSVGLAVAVLAGALFSGTMAGQAGAQSLDQAFNDGMAAAQRGDFATARDIWSPLAAEGHPNAQFNLGQMYARGDGVPQDFAMALHWYRQVADKGFAAARFRLGVMFERGLGERAGVLCAYMWYDLAAADGWRPAATRRDALAGEMTAAQVRWAQKMARTFSPDYPFCPDARVTVSMGF</sequence>
<gene>
    <name evidence="1" type="ORF">GGD89_001520</name>
</gene>